<keyword evidence="2" id="KW-1185">Reference proteome</keyword>
<dbReference type="STRING" id="350688.Clos_1052"/>
<organism evidence="1 2">
    <name type="scientific">Alkaliphilus oremlandii (strain OhILAs)</name>
    <name type="common">Clostridium oremlandii (strain OhILAs)</name>
    <dbReference type="NCBI Taxonomy" id="350688"/>
    <lineage>
        <taxon>Bacteria</taxon>
        <taxon>Bacillati</taxon>
        <taxon>Bacillota</taxon>
        <taxon>Clostridia</taxon>
        <taxon>Peptostreptococcales</taxon>
        <taxon>Natronincolaceae</taxon>
        <taxon>Alkaliphilus</taxon>
    </lineage>
</organism>
<accession>A8MGQ5</accession>
<proteinExistence type="predicted"/>
<reference evidence="2" key="1">
    <citation type="submission" date="2007-10" db="EMBL/GenBank/DDBJ databases">
        <title>Complete genome of Alkaliphilus oremlandii OhILAs.</title>
        <authorList>
            <person name="Copeland A."/>
            <person name="Lucas S."/>
            <person name="Lapidus A."/>
            <person name="Barry K."/>
            <person name="Detter J.C."/>
            <person name="Glavina del Rio T."/>
            <person name="Hammon N."/>
            <person name="Israni S."/>
            <person name="Dalin E."/>
            <person name="Tice H."/>
            <person name="Pitluck S."/>
            <person name="Chain P."/>
            <person name="Malfatti S."/>
            <person name="Shin M."/>
            <person name="Vergez L."/>
            <person name="Schmutz J."/>
            <person name="Larimer F."/>
            <person name="Land M."/>
            <person name="Hauser L."/>
            <person name="Kyrpides N."/>
            <person name="Mikhailova N."/>
            <person name="Stolz J.F."/>
            <person name="Dawson A."/>
            <person name="Fisher E."/>
            <person name="Crable B."/>
            <person name="Perera E."/>
            <person name="Lisak J."/>
            <person name="Ranganathan M."/>
            <person name="Basu P."/>
            <person name="Richardson P."/>
        </authorList>
    </citation>
    <scope>NUCLEOTIDE SEQUENCE [LARGE SCALE GENOMIC DNA]</scope>
    <source>
        <strain evidence="2">OhILAs</strain>
    </source>
</reference>
<dbReference type="Proteomes" id="UP000000269">
    <property type="component" value="Chromosome"/>
</dbReference>
<dbReference type="KEGG" id="aoe:Clos_1052"/>
<gene>
    <name evidence="1" type="ordered locus">Clos_1052</name>
</gene>
<protein>
    <submittedName>
        <fullName evidence="1">Uncharacterized protein</fullName>
    </submittedName>
</protein>
<name>A8MGQ5_ALKOO</name>
<evidence type="ECO:0000313" key="2">
    <source>
        <dbReference type="Proteomes" id="UP000000269"/>
    </source>
</evidence>
<evidence type="ECO:0000313" key="1">
    <source>
        <dbReference type="EMBL" id="ABW18599.1"/>
    </source>
</evidence>
<dbReference type="RefSeq" id="WP_012158911.1">
    <property type="nucleotide sequence ID" value="NC_009922.1"/>
</dbReference>
<dbReference type="EMBL" id="CP000853">
    <property type="protein sequence ID" value="ABW18599.1"/>
    <property type="molecule type" value="Genomic_DNA"/>
</dbReference>
<dbReference type="AlphaFoldDB" id="A8MGQ5"/>
<dbReference type="HOGENOM" id="CLU_2204512_0_0_9"/>
<sequence>MMKSNRLKNKELDLKEMIKAVRNMAEIKQMLFEYGIYDVGRSEKNPGAHVQKTLLEQLADKNNESISFIPSNNDTYSYEGRISIDNVRFFALYTMDELILYAQKRRD</sequence>